<sequence length="288" mass="33138">MVPLAPPTREQLLQRRRLLRQQRRGRFWQGSWRLTSSMAVLAVLVLGLRQPYWQIRQPEQIQVEGTDWVDPDWVRSQLPLRYPLDIWQVQPVALEEALLGSPTQPSPIKSVQVRRRLLPVGVIVQIRERQPVARAMRADQLGLVDLEGNWLALNFFQDFQKNSALGSTADRSTRPLPQLELLGWESHTPEQWALLLNTLQQSHIPIEAVDWQGGEGITLRTELGNVYLGPISDRLALQIQTLNQMRDLRRYCDCTPEEIIHIDLTSPTVPTLQLTPSASQERWQLELP</sequence>
<reference evidence="7" key="1">
    <citation type="submission" date="2021-02" db="EMBL/GenBank/DDBJ databases">
        <title>The CRISPR/cas machinery reduction and long-range gene transfer in the hot spring cyanobacterium Synechococcus.</title>
        <authorList>
            <person name="Dvorak P."/>
            <person name="Jahodarova E."/>
            <person name="Hasler P."/>
            <person name="Poulickova A."/>
        </authorList>
    </citation>
    <scope>NUCLEOTIDE SEQUENCE</scope>
    <source>
        <strain evidence="7">Rupite</strain>
    </source>
</reference>
<keyword evidence="1" id="KW-1003">Cell membrane</keyword>
<dbReference type="InterPro" id="IPR050487">
    <property type="entry name" value="FtsQ_DivIB"/>
</dbReference>
<keyword evidence="2" id="KW-0132">Cell division</keyword>
<evidence type="ECO:0000256" key="1">
    <source>
        <dbReference type="ARBA" id="ARBA00022475"/>
    </source>
</evidence>
<keyword evidence="5" id="KW-0131">Cell cycle</keyword>
<keyword evidence="4" id="KW-1133">Transmembrane helix</keyword>
<name>A0ABT0CAP6_THEVL</name>
<dbReference type="PANTHER" id="PTHR37820">
    <property type="entry name" value="CELL DIVISION PROTEIN DIVIB"/>
    <property type="match status" value="1"/>
</dbReference>
<evidence type="ECO:0000256" key="4">
    <source>
        <dbReference type="ARBA" id="ARBA00022989"/>
    </source>
</evidence>
<evidence type="ECO:0000256" key="5">
    <source>
        <dbReference type="ARBA" id="ARBA00023306"/>
    </source>
</evidence>
<evidence type="ECO:0000313" key="8">
    <source>
        <dbReference type="Proteomes" id="UP000830835"/>
    </source>
</evidence>
<evidence type="ECO:0000256" key="3">
    <source>
        <dbReference type="ARBA" id="ARBA00022692"/>
    </source>
</evidence>
<dbReference type="PANTHER" id="PTHR37820:SF1">
    <property type="entry name" value="CELL DIVISION PROTEIN FTSQ"/>
    <property type="match status" value="1"/>
</dbReference>
<evidence type="ECO:0000256" key="2">
    <source>
        <dbReference type="ARBA" id="ARBA00022618"/>
    </source>
</evidence>
<feature type="domain" description="POTRA" evidence="6">
    <location>
        <begin position="59"/>
        <end position="129"/>
    </location>
</feature>
<organism evidence="7 8">
    <name type="scientific">Thermostichus vulcanus str. 'Rupite'</name>
    <dbReference type="NCBI Taxonomy" id="2813851"/>
    <lineage>
        <taxon>Bacteria</taxon>
        <taxon>Bacillati</taxon>
        <taxon>Cyanobacteriota</taxon>
        <taxon>Cyanophyceae</taxon>
        <taxon>Thermostichales</taxon>
        <taxon>Thermostichaceae</taxon>
        <taxon>Thermostichus</taxon>
    </lineage>
</organism>
<dbReference type="RefSeq" id="WP_244349691.1">
    <property type="nucleotide sequence ID" value="NZ_JAFIRA010000010.1"/>
</dbReference>
<protein>
    <submittedName>
        <fullName evidence="7">FtsQ-type POTRA domain-containing protein</fullName>
    </submittedName>
</protein>
<keyword evidence="8" id="KW-1185">Reference proteome</keyword>
<evidence type="ECO:0000313" key="7">
    <source>
        <dbReference type="EMBL" id="MCJ2542425.1"/>
    </source>
</evidence>
<dbReference type="EMBL" id="JAFIRA010000010">
    <property type="protein sequence ID" value="MCJ2542425.1"/>
    <property type="molecule type" value="Genomic_DNA"/>
</dbReference>
<accession>A0ABT0CAP6</accession>
<dbReference type="Proteomes" id="UP000830835">
    <property type="component" value="Unassembled WGS sequence"/>
</dbReference>
<comment type="caution">
    <text evidence="7">The sequence shown here is derived from an EMBL/GenBank/DDBJ whole genome shotgun (WGS) entry which is preliminary data.</text>
</comment>
<gene>
    <name evidence="7" type="ORF">JX360_05810</name>
</gene>
<proteinExistence type="predicted"/>
<dbReference type="InterPro" id="IPR013685">
    <property type="entry name" value="POTRA_FtsQ_type"/>
</dbReference>
<dbReference type="Pfam" id="PF08478">
    <property type="entry name" value="POTRA_1"/>
    <property type="match status" value="1"/>
</dbReference>
<evidence type="ECO:0000259" key="6">
    <source>
        <dbReference type="Pfam" id="PF08478"/>
    </source>
</evidence>
<keyword evidence="3" id="KW-0812">Transmembrane</keyword>
<keyword evidence="4" id="KW-0472">Membrane</keyword>